<evidence type="ECO:0000313" key="2">
    <source>
        <dbReference type="Proteomes" id="UP000664203"/>
    </source>
</evidence>
<dbReference type="InterPro" id="IPR036047">
    <property type="entry name" value="F-box-like_dom_sf"/>
</dbReference>
<dbReference type="CDD" id="cd09917">
    <property type="entry name" value="F-box_SF"/>
    <property type="match status" value="1"/>
</dbReference>
<dbReference type="SUPFAM" id="SSF81383">
    <property type="entry name" value="F-box domain"/>
    <property type="match status" value="1"/>
</dbReference>
<keyword evidence="2" id="KW-1185">Reference proteome</keyword>
<comment type="caution">
    <text evidence="1">The sequence shown here is derived from an EMBL/GenBank/DDBJ whole genome shotgun (WGS) entry which is preliminary data.</text>
</comment>
<dbReference type="OrthoDB" id="4252443at2759"/>
<protein>
    <recommendedName>
        <fullName evidence="3">F-box domain-containing protein</fullName>
    </recommendedName>
</protein>
<dbReference type="Proteomes" id="UP000664203">
    <property type="component" value="Unassembled WGS sequence"/>
</dbReference>
<gene>
    <name evidence="1" type="ORF">ALECFALPRED_001915</name>
</gene>
<name>A0A8H3EFS9_9LECA</name>
<sequence>MKRALLQITKDGLDTVDYYLLPSSIPRSVNVQPRASVTTDQDMLRHFQDAGLDMADFAMEPSHIRGARIIRKARDSSSSEDGETTGRLFEEAQLNISDFSVQLSPTESGLPIMPAKSTPSPPNVASTCFSSLSEDVLFIVAEHCDAQDLLNLCLASKAMKKASVPHIYRHVDLSTHNRGLVICYGYEQPADFVPYARFGPQHEHSDSVKCTSIPVNMIPRQETFIKTLMNRKEYRKYVRVLIWTFLPPTGHWRSFSTDVAKPAFWDLMRCLENIRRFDLADLSKNWSTMSPRASLLQGQYFPNASSIRLLGVMEPVIAASILSTIDPTKLARLTLDNVQCCGKAPYGTVFAPAPRLRPSTKAALPEYRKWWSVNSGFVWPGLMRGLLKPLTGRCTGLKSLTLRKVGDRNVEECDVLRRMNECSLLAEWSSFIESVSGTLEEFQFEQGPRQEFQFGVRGGVHPVRTMDRLFGSIVFPVLLAGPWPCLKVMEVRGVRSWMGHGMRLRRVKIEEQYEGLPFPVSLEDQLKGAVGQGVRVIVDDEGRRFDLVGRPGLCGTRMS</sequence>
<evidence type="ECO:0000313" key="1">
    <source>
        <dbReference type="EMBL" id="CAF9905941.1"/>
    </source>
</evidence>
<accession>A0A8H3EFS9</accession>
<reference evidence="1" key="1">
    <citation type="submission" date="2021-03" db="EMBL/GenBank/DDBJ databases">
        <authorList>
            <person name="Tagirdzhanova G."/>
        </authorList>
    </citation>
    <scope>NUCLEOTIDE SEQUENCE</scope>
</reference>
<dbReference type="AlphaFoldDB" id="A0A8H3EFS9"/>
<evidence type="ECO:0008006" key="3">
    <source>
        <dbReference type="Google" id="ProtNLM"/>
    </source>
</evidence>
<dbReference type="EMBL" id="CAJPDR010000015">
    <property type="protein sequence ID" value="CAF9905941.1"/>
    <property type="molecule type" value="Genomic_DNA"/>
</dbReference>
<proteinExistence type="predicted"/>
<organism evidence="1 2">
    <name type="scientific">Alectoria fallacina</name>
    <dbReference type="NCBI Taxonomy" id="1903189"/>
    <lineage>
        <taxon>Eukaryota</taxon>
        <taxon>Fungi</taxon>
        <taxon>Dikarya</taxon>
        <taxon>Ascomycota</taxon>
        <taxon>Pezizomycotina</taxon>
        <taxon>Lecanoromycetes</taxon>
        <taxon>OSLEUM clade</taxon>
        <taxon>Lecanoromycetidae</taxon>
        <taxon>Lecanorales</taxon>
        <taxon>Lecanorineae</taxon>
        <taxon>Parmeliaceae</taxon>
        <taxon>Alectoria</taxon>
    </lineage>
</organism>